<name>A0A059A4Z4_EUCGR</name>
<dbReference type="EMBL" id="KK198763">
    <property type="protein sequence ID" value="KCW48878.1"/>
    <property type="molecule type" value="Genomic_DNA"/>
</dbReference>
<dbReference type="STRING" id="71139.A0A059A4Z4"/>
<dbReference type="EMBL" id="KK198763">
    <property type="protein sequence ID" value="KCW48877.1"/>
    <property type="molecule type" value="Genomic_DNA"/>
</dbReference>
<dbReference type="OrthoDB" id="1908944at2759"/>
<dbReference type="Gramene" id="KCW48879">
    <property type="protein sequence ID" value="KCW48879"/>
    <property type="gene ID" value="EUGRSUZ_K02501"/>
</dbReference>
<reference evidence="2" key="1">
    <citation type="submission" date="2013-07" db="EMBL/GenBank/DDBJ databases">
        <title>The genome of Eucalyptus grandis.</title>
        <authorList>
            <person name="Schmutz J."/>
            <person name="Hayes R."/>
            <person name="Myburg A."/>
            <person name="Tuskan G."/>
            <person name="Grattapaglia D."/>
            <person name="Rokhsar D.S."/>
        </authorList>
    </citation>
    <scope>NUCLEOTIDE SEQUENCE</scope>
    <source>
        <tissue evidence="2">Leaf extractions</tissue>
    </source>
</reference>
<feature type="compositionally biased region" description="Basic and acidic residues" evidence="1">
    <location>
        <begin position="15"/>
        <end position="27"/>
    </location>
</feature>
<dbReference type="SUPFAM" id="SSF46689">
    <property type="entry name" value="Homeodomain-like"/>
    <property type="match status" value="1"/>
</dbReference>
<evidence type="ECO:0000313" key="2">
    <source>
        <dbReference type="EMBL" id="KCW48878.1"/>
    </source>
</evidence>
<dbReference type="AlphaFoldDB" id="A0A059A4Z4"/>
<organism evidence="2">
    <name type="scientific">Eucalyptus grandis</name>
    <name type="common">Flooded gum</name>
    <dbReference type="NCBI Taxonomy" id="71139"/>
    <lineage>
        <taxon>Eukaryota</taxon>
        <taxon>Viridiplantae</taxon>
        <taxon>Streptophyta</taxon>
        <taxon>Embryophyta</taxon>
        <taxon>Tracheophyta</taxon>
        <taxon>Spermatophyta</taxon>
        <taxon>Magnoliopsida</taxon>
        <taxon>eudicotyledons</taxon>
        <taxon>Gunneridae</taxon>
        <taxon>Pentapetalae</taxon>
        <taxon>rosids</taxon>
        <taxon>malvids</taxon>
        <taxon>Myrtales</taxon>
        <taxon>Myrtaceae</taxon>
        <taxon>Myrtoideae</taxon>
        <taxon>Eucalypteae</taxon>
        <taxon>Eucalyptus</taxon>
    </lineage>
</organism>
<dbReference type="KEGG" id="egr:104425996"/>
<dbReference type="OMA" id="QDSCDEK"/>
<gene>
    <name evidence="2" type="ORF">EUGRSUZ_K02501</name>
</gene>
<dbReference type="CDD" id="cd00167">
    <property type="entry name" value="SANT"/>
    <property type="match status" value="1"/>
</dbReference>
<proteinExistence type="predicted"/>
<dbReference type="eggNOG" id="ENOG502QSPI">
    <property type="taxonomic scope" value="Eukaryota"/>
</dbReference>
<dbReference type="InterPro" id="IPR009057">
    <property type="entry name" value="Homeodomain-like_sf"/>
</dbReference>
<dbReference type="FunCoup" id="A0A059A4Z4">
    <property type="interactions" value="1278"/>
</dbReference>
<dbReference type="PANTHER" id="PTHR46872:SF10">
    <property type="entry name" value="MYB-LIKE DOMAIN-CONTAINING PROTEIN"/>
    <property type="match status" value="1"/>
</dbReference>
<accession>A0A059A4Z4</accession>
<protein>
    <submittedName>
        <fullName evidence="2">Uncharacterized protein</fullName>
    </submittedName>
</protein>
<dbReference type="PANTHER" id="PTHR46872">
    <property type="entry name" value="DNA BINDING PROTEIN"/>
    <property type="match status" value="1"/>
</dbReference>
<dbReference type="Gramene" id="KCW48877">
    <property type="protein sequence ID" value="KCW48877"/>
    <property type="gene ID" value="EUGRSUZ_K02501"/>
</dbReference>
<sequence length="486" mass="54723">MVLKRPLDDGESCEDSYKLPRQEEHSPLHALPGIDSSKHSFVLAESPGEEWSTKRNLEVDQKLIDDSMTKPPISNVEDARYSEEFQLEGRFQASYAPEYVSSNHPPPAFSRRDDIYSLLLRHPPQKPVPIGSDYQADLSPWSQQDAMTNSDIIAGDEDDIKFAGTCVIPLPDSDVYDNYDDKVGAGRAGCSCLDEGSVRCVRQHIIEARDMLRRELGDEGFVESGCQDMGEQVAENWSDEEEQLFHEVVFSNPSSRGRNFWNSLSFRFPSRTRREIISYYFNVYMLQNRAGQNRCDPVNIDSDNDEWQASDEEEEDSIVESLEHGVGHGCDRNMEEINEVDEEIAEETCEGDEHVTLKVGEFVSDTAEACSKEWIDSPTSHLRNKSWDDTGDPDDSCTSFDSLPATAPDTQLKRENGDRLPNSLHSLNGGGGHHDYVLDTCDTKFWDAGYITCPKTEFDLLPTCSMIEEVFGDGAWNCEADEKGFS</sequence>
<dbReference type="Gramene" id="KCW48878">
    <property type="protein sequence ID" value="KCW48878"/>
    <property type="gene ID" value="EUGRSUZ_K02501"/>
</dbReference>
<feature type="region of interest" description="Disordered" evidence="1">
    <location>
        <begin position="1"/>
        <end position="36"/>
    </location>
</feature>
<dbReference type="InterPro" id="IPR001005">
    <property type="entry name" value="SANT/Myb"/>
</dbReference>
<dbReference type="EMBL" id="KK198763">
    <property type="protein sequence ID" value="KCW48879.1"/>
    <property type="molecule type" value="Genomic_DNA"/>
</dbReference>
<evidence type="ECO:0000256" key="1">
    <source>
        <dbReference type="SAM" id="MobiDB-lite"/>
    </source>
</evidence>